<accession>A0A1E5G529</accession>
<organism evidence="2 3">
    <name type="scientific">Desulfuribacillus alkaliarsenatis</name>
    <dbReference type="NCBI Taxonomy" id="766136"/>
    <lineage>
        <taxon>Bacteria</taxon>
        <taxon>Bacillati</taxon>
        <taxon>Bacillota</taxon>
        <taxon>Desulfuribacillia</taxon>
        <taxon>Desulfuribacillales</taxon>
        <taxon>Desulfuribacillaceae</taxon>
        <taxon>Desulfuribacillus</taxon>
    </lineage>
</organism>
<dbReference type="AlphaFoldDB" id="A0A1E5G529"/>
<sequence length="122" mass="14573">MKDFQMFLTSIDDLDKRKRMDDILNYIKENFPQLKEEIKWNQPMFSDHGTFIIGFSIAKGHIAVAPESVVISLFKKEIEEAGYSHTQELFRIKWSDKVDFNLLNNMISYNIEDKKDMTKFWR</sequence>
<dbReference type="STRING" id="766136.BHF68_00930"/>
<gene>
    <name evidence="2" type="ORF">BHF68_00930</name>
</gene>
<protein>
    <submittedName>
        <fullName evidence="2">Iron chaperone</fullName>
    </submittedName>
</protein>
<name>A0A1E5G529_9FIRM</name>
<dbReference type="OrthoDB" id="384795at2"/>
<dbReference type="SUPFAM" id="SSF159888">
    <property type="entry name" value="YdhG-like"/>
    <property type="match status" value="1"/>
</dbReference>
<keyword evidence="3" id="KW-1185">Reference proteome</keyword>
<dbReference type="Pfam" id="PF08818">
    <property type="entry name" value="DUF1801"/>
    <property type="match status" value="1"/>
</dbReference>
<dbReference type="RefSeq" id="WP_069641770.1">
    <property type="nucleotide sequence ID" value="NZ_MIJE01000001.1"/>
</dbReference>
<evidence type="ECO:0000313" key="3">
    <source>
        <dbReference type="Proteomes" id="UP000094296"/>
    </source>
</evidence>
<comment type="caution">
    <text evidence="2">The sequence shown here is derived from an EMBL/GenBank/DDBJ whole genome shotgun (WGS) entry which is preliminary data.</text>
</comment>
<evidence type="ECO:0000313" key="2">
    <source>
        <dbReference type="EMBL" id="OEF98278.1"/>
    </source>
</evidence>
<feature type="domain" description="YdhG-like" evidence="1">
    <location>
        <begin position="16"/>
        <end position="110"/>
    </location>
</feature>
<dbReference type="Gene3D" id="3.90.1150.200">
    <property type="match status" value="1"/>
</dbReference>
<dbReference type="InterPro" id="IPR014922">
    <property type="entry name" value="YdhG-like"/>
</dbReference>
<proteinExistence type="predicted"/>
<evidence type="ECO:0000259" key="1">
    <source>
        <dbReference type="Pfam" id="PF08818"/>
    </source>
</evidence>
<dbReference type="Proteomes" id="UP000094296">
    <property type="component" value="Unassembled WGS sequence"/>
</dbReference>
<reference evidence="2 3" key="1">
    <citation type="submission" date="2016-09" db="EMBL/GenBank/DDBJ databases">
        <title>Draft genome sequence for the type strain of Desulfuribacillus alkaliarsenatis AHT28, an obligately anaerobic, sulfidogenic bacterium isolated from Russian soda lake sediments.</title>
        <authorList>
            <person name="Abin C.A."/>
            <person name="Hollibaugh J.T."/>
        </authorList>
    </citation>
    <scope>NUCLEOTIDE SEQUENCE [LARGE SCALE GENOMIC DNA]</scope>
    <source>
        <strain evidence="2 3">AHT28</strain>
    </source>
</reference>
<dbReference type="EMBL" id="MIJE01000001">
    <property type="protein sequence ID" value="OEF98278.1"/>
    <property type="molecule type" value="Genomic_DNA"/>
</dbReference>